<gene>
    <name evidence="2" type="ORF">AB8998_13085</name>
</gene>
<accession>A0ABV4C033</accession>
<dbReference type="InterPro" id="IPR058548">
    <property type="entry name" value="MlaB-like_STAS"/>
</dbReference>
<dbReference type="SUPFAM" id="SSF52091">
    <property type="entry name" value="SpoIIaa-like"/>
    <property type="match status" value="1"/>
</dbReference>
<feature type="domain" description="STAS" evidence="1">
    <location>
        <begin position="6"/>
        <end position="69"/>
    </location>
</feature>
<proteinExistence type="predicted"/>
<dbReference type="Gene3D" id="3.30.750.24">
    <property type="entry name" value="STAS domain"/>
    <property type="match status" value="1"/>
</dbReference>
<dbReference type="InterPro" id="IPR002645">
    <property type="entry name" value="STAS_dom"/>
</dbReference>
<sequence>MPTSLTLDTARRDDGKLSLIAVGEIDLSNIDAFSQALSAASTEAGSGGGKFTVDLSAVEYLDSAAINALFARADDIDLIANPVLLSILSVSGLSELVDVEAAPPPAGG</sequence>
<name>A0ABV4C033_9MYCO</name>
<dbReference type="PROSITE" id="PS50801">
    <property type="entry name" value="STAS"/>
    <property type="match status" value="1"/>
</dbReference>
<dbReference type="CDD" id="cd07043">
    <property type="entry name" value="STAS_anti-anti-sigma_factors"/>
    <property type="match status" value="1"/>
</dbReference>
<evidence type="ECO:0000313" key="2">
    <source>
        <dbReference type="EMBL" id="MEY8015875.1"/>
    </source>
</evidence>
<dbReference type="RefSeq" id="WP_369738323.1">
    <property type="nucleotide sequence ID" value="NZ_JBGEDP010000001.1"/>
</dbReference>
<dbReference type="InterPro" id="IPR036513">
    <property type="entry name" value="STAS_dom_sf"/>
</dbReference>
<organism evidence="2 3">
    <name type="scientific">Mycobacterium servetii</name>
    <dbReference type="NCBI Taxonomy" id="3237418"/>
    <lineage>
        <taxon>Bacteria</taxon>
        <taxon>Bacillati</taxon>
        <taxon>Actinomycetota</taxon>
        <taxon>Actinomycetes</taxon>
        <taxon>Mycobacteriales</taxon>
        <taxon>Mycobacteriaceae</taxon>
        <taxon>Mycobacterium</taxon>
    </lineage>
</organism>
<dbReference type="Pfam" id="PF13466">
    <property type="entry name" value="STAS_2"/>
    <property type="match status" value="1"/>
</dbReference>
<reference evidence="2 3" key="1">
    <citation type="submission" date="2024-08" db="EMBL/GenBank/DDBJ databases">
        <title>Mycobacterium servetensis sp. nov., a novel rapid-growing mycobacterial species recovered from a human patient in Zaragoza, Spain.</title>
        <authorList>
            <person name="Tristancho-Baro A.I."/>
            <person name="Buenestado-Serrano S."/>
            <person name="Garcia De Viedma D."/>
            <person name="Milagro-Beamonte A."/>
            <person name="Burillo N."/>
            <person name="Sanz S."/>
            <person name="Lopez-Calleja A.I."/>
            <person name="Penas-Utrilla D."/>
            <person name="Guardingo M."/>
            <person name="Garcia M.J."/>
            <person name="Vinuelas-Bayon J."/>
        </authorList>
    </citation>
    <scope>NUCLEOTIDE SEQUENCE [LARGE SCALE GENOMIC DNA]</scope>
    <source>
        <strain evidence="3">HUMS_12744610</strain>
    </source>
</reference>
<evidence type="ECO:0000313" key="3">
    <source>
        <dbReference type="Proteomes" id="UP001564760"/>
    </source>
</evidence>
<protein>
    <submittedName>
        <fullName evidence="2">STAS domain-containing protein</fullName>
    </submittedName>
</protein>
<dbReference type="Proteomes" id="UP001564760">
    <property type="component" value="Unassembled WGS sequence"/>
</dbReference>
<comment type="caution">
    <text evidence="2">The sequence shown here is derived from an EMBL/GenBank/DDBJ whole genome shotgun (WGS) entry which is preliminary data.</text>
</comment>
<dbReference type="EMBL" id="JBGEDP010000001">
    <property type="protein sequence ID" value="MEY8015875.1"/>
    <property type="molecule type" value="Genomic_DNA"/>
</dbReference>
<keyword evidence="3" id="KW-1185">Reference proteome</keyword>
<evidence type="ECO:0000259" key="1">
    <source>
        <dbReference type="PROSITE" id="PS50801"/>
    </source>
</evidence>